<proteinExistence type="predicted"/>
<evidence type="ECO:0000313" key="4">
    <source>
        <dbReference type="Proteomes" id="UP000462014"/>
    </source>
</evidence>
<reference evidence="3 4" key="1">
    <citation type="submission" date="2019-12" db="EMBL/GenBank/DDBJ databases">
        <title>Mucilaginibacter sp. HMF7410 genome sequencing and assembly.</title>
        <authorList>
            <person name="Kang H."/>
            <person name="Cha I."/>
            <person name="Kim H."/>
            <person name="Joh K."/>
        </authorList>
    </citation>
    <scope>NUCLEOTIDE SEQUENCE [LARGE SCALE GENOMIC DNA]</scope>
    <source>
        <strain evidence="3 4">HMF7410</strain>
    </source>
</reference>
<comment type="caution">
    <text evidence="3">The sequence shown here is derived from an EMBL/GenBank/DDBJ whole genome shotgun (WGS) entry which is preliminary data.</text>
</comment>
<feature type="chain" id="PRO_5029854214" evidence="2">
    <location>
        <begin position="21"/>
        <end position="307"/>
    </location>
</feature>
<keyword evidence="4" id="KW-1185">Reference proteome</keyword>
<evidence type="ECO:0000256" key="1">
    <source>
        <dbReference type="SAM" id="MobiDB-lite"/>
    </source>
</evidence>
<sequence length="307" mass="35321">MRKKLVGLLVFVFFTVAVSAQQPEQSSNQTKFKNYEDSLKTLGSTFINNENDLERKNANYQFIRTLVSALKIPGSYNYAFDSLKAVSLLYAPDNQFRLFTWHVMNEDGSFRYYGTIQLNTGGALKMFPLTDFSPFIKNPEDSTFTAQHWLGAQYYKIIKEGKESPYYVLLGWKGNNVKTTKKVIEVLSFKNNAPVFGLPVFEGNQKTRKRIVFEYSRQASMLLRYVPEKQLIVFDHLAPPDPKTKADFSFYGPDLTYDGYQLKNGKWNFVSNLDMRNIPESGGDTEIEDPKKQALRDRASIPVRRNN</sequence>
<feature type="compositionally biased region" description="Basic and acidic residues" evidence="1">
    <location>
        <begin position="288"/>
        <end position="299"/>
    </location>
</feature>
<gene>
    <name evidence="3" type="ORF">GO621_13455</name>
</gene>
<dbReference type="AlphaFoldDB" id="A0A7K1SZ57"/>
<dbReference type="Proteomes" id="UP000462014">
    <property type="component" value="Unassembled WGS sequence"/>
</dbReference>
<dbReference type="EMBL" id="WPIK01000012">
    <property type="protein sequence ID" value="MVN22538.1"/>
    <property type="molecule type" value="Genomic_DNA"/>
</dbReference>
<name>A0A7K1SZ57_9SPHI</name>
<feature type="signal peptide" evidence="2">
    <location>
        <begin position="1"/>
        <end position="20"/>
    </location>
</feature>
<protein>
    <submittedName>
        <fullName evidence="3">Uncharacterized protein</fullName>
    </submittedName>
</protein>
<evidence type="ECO:0000313" key="3">
    <source>
        <dbReference type="EMBL" id="MVN22538.1"/>
    </source>
</evidence>
<feature type="region of interest" description="Disordered" evidence="1">
    <location>
        <begin position="281"/>
        <end position="307"/>
    </location>
</feature>
<accession>A0A7K1SZ57</accession>
<keyword evidence="2" id="KW-0732">Signal</keyword>
<evidence type="ECO:0000256" key="2">
    <source>
        <dbReference type="SAM" id="SignalP"/>
    </source>
</evidence>
<dbReference type="RefSeq" id="WP_157567899.1">
    <property type="nucleotide sequence ID" value="NZ_WPIK01000012.1"/>
</dbReference>
<organism evidence="3 4">
    <name type="scientific">Mucilaginibacter arboris</name>
    <dbReference type="NCBI Taxonomy" id="2682090"/>
    <lineage>
        <taxon>Bacteria</taxon>
        <taxon>Pseudomonadati</taxon>
        <taxon>Bacteroidota</taxon>
        <taxon>Sphingobacteriia</taxon>
        <taxon>Sphingobacteriales</taxon>
        <taxon>Sphingobacteriaceae</taxon>
        <taxon>Mucilaginibacter</taxon>
    </lineage>
</organism>